<protein>
    <submittedName>
        <fullName evidence="1">Uncharacterized protein</fullName>
    </submittedName>
</protein>
<proteinExistence type="predicted"/>
<name>A0ABS9KD40_9BACT</name>
<evidence type="ECO:0000313" key="1">
    <source>
        <dbReference type="EMBL" id="MCG2588755.1"/>
    </source>
</evidence>
<keyword evidence="2" id="KW-1185">Reference proteome</keyword>
<accession>A0ABS9KD40</accession>
<reference evidence="1" key="2">
    <citation type="submission" date="2024-05" db="EMBL/GenBank/DDBJ databases">
        <title>Rhodohalobacter halophilus gen. nov., sp. nov., a moderately halophilic member of the family Balneolaceae.</title>
        <authorList>
            <person name="Xia J."/>
        </authorList>
    </citation>
    <scope>NUCLEOTIDE SEQUENCE</scope>
    <source>
        <strain evidence="1">WB101</strain>
    </source>
</reference>
<sequence>MSPLRSKLSVFILAIAALGLLSSLMHYHSYTLDCLEHAGEPHYTEYEIVCPVCALHVKVDTDEINSFEADLDFKEYIVSTDDLLILQENYDTPLGRSPPFIA</sequence>
<reference evidence="1" key="1">
    <citation type="submission" date="2022-01" db="EMBL/GenBank/DDBJ databases">
        <authorList>
            <person name="Wang Y."/>
        </authorList>
    </citation>
    <scope>NUCLEOTIDE SEQUENCE</scope>
    <source>
        <strain evidence="1">WB101</strain>
    </source>
</reference>
<organism evidence="1 2">
    <name type="scientific">Rhodohalobacter sulfatireducens</name>
    <dbReference type="NCBI Taxonomy" id="2911366"/>
    <lineage>
        <taxon>Bacteria</taxon>
        <taxon>Pseudomonadati</taxon>
        <taxon>Balneolota</taxon>
        <taxon>Balneolia</taxon>
        <taxon>Balneolales</taxon>
        <taxon>Balneolaceae</taxon>
        <taxon>Rhodohalobacter</taxon>
    </lineage>
</organism>
<comment type="caution">
    <text evidence="1">The sequence shown here is derived from an EMBL/GenBank/DDBJ whole genome shotgun (WGS) entry which is preliminary data.</text>
</comment>
<gene>
    <name evidence="1" type="ORF">L6773_09270</name>
</gene>
<evidence type="ECO:0000313" key="2">
    <source>
        <dbReference type="Proteomes" id="UP001165366"/>
    </source>
</evidence>
<dbReference type="Proteomes" id="UP001165366">
    <property type="component" value="Unassembled WGS sequence"/>
</dbReference>
<dbReference type="RefSeq" id="WP_237853660.1">
    <property type="nucleotide sequence ID" value="NZ_JAKLWS010000009.1"/>
</dbReference>
<dbReference type="EMBL" id="JAKLWS010000009">
    <property type="protein sequence ID" value="MCG2588755.1"/>
    <property type="molecule type" value="Genomic_DNA"/>
</dbReference>